<dbReference type="EMBL" id="MT143728">
    <property type="protein sequence ID" value="QJB01730.1"/>
    <property type="molecule type" value="Genomic_DNA"/>
</dbReference>
<dbReference type="AlphaFoldDB" id="A0A6M3M6I1"/>
<evidence type="ECO:0000256" key="1">
    <source>
        <dbReference type="SAM" id="Coils"/>
    </source>
</evidence>
<sequence length="83" mass="10075">MNKLKREMLKERLEILETTGQIPKGDALEQAFYEIVNDNDELINIQIKKYRERKKELIKQYTNINEELNKLVDKYYDELIKNL</sequence>
<evidence type="ECO:0000313" key="3">
    <source>
        <dbReference type="EMBL" id="QJB01730.1"/>
    </source>
</evidence>
<name>A0A6M3M6I1_9ZZZZ</name>
<gene>
    <name evidence="2" type="ORF">MM171A01923_0012</name>
    <name evidence="3" type="ORF">MM171B02100_0010</name>
</gene>
<dbReference type="EMBL" id="MT143571">
    <property type="protein sequence ID" value="QJA98326.1"/>
    <property type="molecule type" value="Genomic_DNA"/>
</dbReference>
<organism evidence="3">
    <name type="scientific">viral metagenome</name>
    <dbReference type="NCBI Taxonomy" id="1070528"/>
    <lineage>
        <taxon>unclassified sequences</taxon>
        <taxon>metagenomes</taxon>
        <taxon>organismal metagenomes</taxon>
    </lineage>
</organism>
<proteinExistence type="predicted"/>
<evidence type="ECO:0000313" key="2">
    <source>
        <dbReference type="EMBL" id="QJA98326.1"/>
    </source>
</evidence>
<keyword evidence="1" id="KW-0175">Coiled coil</keyword>
<protein>
    <submittedName>
        <fullName evidence="3">Uncharacterized protein</fullName>
    </submittedName>
</protein>
<accession>A0A6M3M6I1</accession>
<feature type="coiled-coil region" evidence="1">
    <location>
        <begin position="47"/>
        <end position="78"/>
    </location>
</feature>
<reference evidence="3" key="1">
    <citation type="submission" date="2020-03" db="EMBL/GenBank/DDBJ databases">
        <title>The deep terrestrial virosphere.</title>
        <authorList>
            <person name="Holmfeldt K."/>
            <person name="Nilsson E."/>
            <person name="Simone D."/>
            <person name="Lopez-Fernandez M."/>
            <person name="Wu X."/>
            <person name="de Brujin I."/>
            <person name="Lundin D."/>
            <person name="Andersson A."/>
            <person name="Bertilsson S."/>
            <person name="Dopson M."/>
        </authorList>
    </citation>
    <scope>NUCLEOTIDE SEQUENCE</scope>
    <source>
        <strain evidence="2">MM171A01923</strain>
        <strain evidence="3">MM171B02100</strain>
    </source>
</reference>